<organism evidence="5 6">
    <name type="scientific">Emergomyces pasteurianus Ep9510</name>
    <dbReference type="NCBI Taxonomy" id="1447872"/>
    <lineage>
        <taxon>Eukaryota</taxon>
        <taxon>Fungi</taxon>
        <taxon>Dikarya</taxon>
        <taxon>Ascomycota</taxon>
        <taxon>Pezizomycotina</taxon>
        <taxon>Eurotiomycetes</taxon>
        <taxon>Eurotiomycetidae</taxon>
        <taxon>Onygenales</taxon>
        <taxon>Ajellomycetaceae</taxon>
        <taxon>Emergomyces</taxon>
    </lineage>
</organism>
<name>A0A1J9QW39_9EURO</name>
<proteinExistence type="inferred from homology"/>
<dbReference type="GO" id="GO:0005576">
    <property type="term" value="C:extracellular region"/>
    <property type="evidence" value="ECO:0007669"/>
    <property type="project" value="UniProtKB-SubCell"/>
</dbReference>
<accession>A0A1J9QW39</accession>
<reference evidence="5 6" key="1">
    <citation type="submission" date="2015-07" db="EMBL/GenBank/DDBJ databases">
        <title>Emmonsia species relationships and genome sequence.</title>
        <authorList>
            <consortium name="The Broad Institute Genomics Platform"/>
            <person name="Cuomo C.A."/>
            <person name="Munoz J.F."/>
            <person name="Imamovic A."/>
            <person name="Priest M.E."/>
            <person name="Young S."/>
            <person name="Clay O.K."/>
            <person name="McEwen J.G."/>
        </authorList>
    </citation>
    <scope>NUCLEOTIDE SEQUENCE [LARGE SCALE GENOMIC DNA]</scope>
    <source>
        <strain evidence="5 6">UAMH 9510</strain>
    </source>
</reference>
<dbReference type="Pfam" id="PF07249">
    <property type="entry name" value="Cerato-platanin"/>
    <property type="match status" value="1"/>
</dbReference>
<protein>
    <submittedName>
        <fullName evidence="5">Uncharacterized protein</fullName>
    </submittedName>
</protein>
<evidence type="ECO:0000313" key="5">
    <source>
        <dbReference type="EMBL" id="OJD19517.1"/>
    </source>
</evidence>
<dbReference type="InterPro" id="IPR010829">
    <property type="entry name" value="Cerato-platanin"/>
</dbReference>
<comment type="caution">
    <text evidence="5">The sequence shown here is derived from an EMBL/GenBank/DDBJ whole genome shotgun (WGS) entry which is preliminary data.</text>
</comment>
<dbReference type="OrthoDB" id="4898945at2759"/>
<dbReference type="Gene3D" id="2.40.40.10">
    <property type="entry name" value="RlpA-like domain"/>
    <property type="match status" value="1"/>
</dbReference>
<dbReference type="EMBL" id="LGRN01000008">
    <property type="protein sequence ID" value="OJD19517.1"/>
    <property type="molecule type" value="Genomic_DNA"/>
</dbReference>
<evidence type="ECO:0000256" key="2">
    <source>
        <dbReference type="ARBA" id="ARBA00010421"/>
    </source>
</evidence>
<dbReference type="SUPFAM" id="SSF50685">
    <property type="entry name" value="Barwin-like endoglucanases"/>
    <property type="match status" value="1"/>
</dbReference>
<keyword evidence="4" id="KW-0732">Signal</keyword>
<dbReference type="AlphaFoldDB" id="A0A1J9QW39"/>
<dbReference type="CDD" id="cd22778">
    <property type="entry name" value="DPBB_CEPL-like"/>
    <property type="match status" value="1"/>
</dbReference>
<evidence type="ECO:0000313" key="6">
    <source>
        <dbReference type="Proteomes" id="UP000182235"/>
    </source>
</evidence>
<keyword evidence="6" id="KW-1185">Reference proteome</keyword>
<sequence length="145" mass="15280">MKSSIIATIAIFLSLSHLTVSQEVKTVAYDEAYDNSNLDLLTTTCSDGSNGLVTRGFSVAGDLPIFPRVGAAFSIESWNSSNCGKCYKLRFEGTGVELPVIAMDHTVNGFNVAKAAMNELTGGRAAELGRVDMTVTEASSGDCGM</sequence>
<dbReference type="InterPro" id="IPR036908">
    <property type="entry name" value="RlpA-like_sf"/>
</dbReference>
<keyword evidence="3" id="KW-0964">Secreted</keyword>
<dbReference type="VEuPathDB" id="FungiDB:AJ78_00488"/>
<gene>
    <name evidence="5" type="ORF">AJ78_00488</name>
</gene>
<evidence type="ECO:0000256" key="3">
    <source>
        <dbReference type="ARBA" id="ARBA00022525"/>
    </source>
</evidence>
<comment type="subcellular location">
    <subcellularLocation>
        <location evidence="1">Secreted</location>
    </subcellularLocation>
</comment>
<feature type="chain" id="PRO_5012476061" evidence="4">
    <location>
        <begin position="22"/>
        <end position="145"/>
    </location>
</feature>
<comment type="similarity">
    <text evidence="2">Belongs to the cerato-platanin family.</text>
</comment>
<evidence type="ECO:0000256" key="1">
    <source>
        <dbReference type="ARBA" id="ARBA00004613"/>
    </source>
</evidence>
<dbReference type="Proteomes" id="UP000182235">
    <property type="component" value="Unassembled WGS sequence"/>
</dbReference>
<feature type="signal peptide" evidence="4">
    <location>
        <begin position="1"/>
        <end position="21"/>
    </location>
</feature>
<evidence type="ECO:0000256" key="4">
    <source>
        <dbReference type="SAM" id="SignalP"/>
    </source>
</evidence>